<dbReference type="EMBL" id="BPLR01010793">
    <property type="protein sequence ID" value="GIY42023.1"/>
    <property type="molecule type" value="Genomic_DNA"/>
</dbReference>
<name>A0AAV4T5Q1_CAEEX</name>
<evidence type="ECO:0000313" key="2">
    <source>
        <dbReference type="Proteomes" id="UP001054945"/>
    </source>
</evidence>
<proteinExistence type="predicted"/>
<accession>A0AAV4T5Q1</accession>
<keyword evidence="2" id="KW-1185">Reference proteome</keyword>
<comment type="caution">
    <text evidence="1">The sequence shown here is derived from an EMBL/GenBank/DDBJ whole genome shotgun (WGS) entry which is preliminary data.</text>
</comment>
<reference evidence="1 2" key="1">
    <citation type="submission" date="2021-06" db="EMBL/GenBank/DDBJ databases">
        <title>Caerostris extrusa draft genome.</title>
        <authorList>
            <person name="Kono N."/>
            <person name="Arakawa K."/>
        </authorList>
    </citation>
    <scope>NUCLEOTIDE SEQUENCE [LARGE SCALE GENOMIC DNA]</scope>
</reference>
<organism evidence="1 2">
    <name type="scientific">Caerostris extrusa</name>
    <name type="common">Bark spider</name>
    <name type="synonym">Caerostris bankana</name>
    <dbReference type="NCBI Taxonomy" id="172846"/>
    <lineage>
        <taxon>Eukaryota</taxon>
        <taxon>Metazoa</taxon>
        <taxon>Ecdysozoa</taxon>
        <taxon>Arthropoda</taxon>
        <taxon>Chelicerata</taxon>
        <taxon>Arachnida</taxon>
        <taxon>Araneae</taxon>
        <taxon>Araneomorphae</taxon>
        <taxon>Entelegynae</taxon>
        <taxon>Araneoidea</taxon>
        <taxon>Araneidae</taxon>
        <taxon>Caerostris</taxon>
    </lineage>
</organism>
<gene>
    <name evidence="1" type="ORF">CEXT_651381</name>
</gene>
<protein>
    <submittedName>
        <fullName evidence="1">Uncharacterized protein</fullName>
    </submittedName>
</protein>
<sequence length="91" mass="10618">MRHSIRIESFSSPQSMPILPLILIEEGFGQKFLYPNDTRDKQRRDRILKRDTLTRLRDKSEPMQSQVSWAVRLSALQETLLRVAVLPSDLP</sequence>
<dbReference type="Proteomes" id="UP001054945">
    <property type="component" value="Unassembled WGS sequence"/>
</dbReference>
<dbReference type="AlphaFoldDB" id="A0AAV4T5Q1"/>
<evidence type="ECO:0000313" key="1">
    <source>
        <dbReference type="EMBL" id="GIY42023.1"/>
    </source>
</evidence>